<evidence type="ECO:0000256" key="4">
    <source>
        <dbReference type="ARBA" id="ARBA00018623"/>
    </source>
</evidence>
<evidence type="ECO:0000259" key="13">
    <source>
        <dbReference type="Pfam" id="PF01576"/>
    </source>
</evidence>
<dbReference type="SUPFAM" id="SSF90257">
    <property type="entry name" value="Myosin rod fragments"/>
    <property type="match status" value="3"/>
</dbReference>
<comment type="subcellular location">
    <subcellularLocation>
        <location evidence="1">Cytoplasm</location>
        <location evidence="1">Myofibril</location>
    </subcellularLocation>
</comment>
<dbReference type="InterPro" id="IPR002928">
    <property type="entry name" value="Myosin_tail"/>
</dbReference>
<protein>
    <recommendedName>
        <fullName evidence="4">Paramyosin</fullName>
    </recommendedName>
</protein>
<comment type="similarity">
    <text evidence="3">Belongs to the paramyosin family.</text>
</comment>
<dbReference type="STRING" id="6689.A0A3R7PT74"/>
<dbReference type="FunFam" id="1.20.5.370:FF:000010">
    <property type="entry name" value="Myosin heavy chain, isoform G"/>
    <property type="match status" value="1"/>
</dbReference>
<keyword evidence="7 12" id="KW-0175">Coiled coil</keyword>
<keyword evidence="8" id="KW-0518">Myosin</keyword>
<keyword evidence="9" id="KW-0505">Motor protein</keyword>
<dbReference type="PANTHER" id="PTHR46349">
    <property type="entry name" value="CINGULIN-LIKE PROTEIN 1-RELATED"/>
    <property type="match status" value="1"/>
</dbReference>
<feature type="coiled-coil region" evidence="12">
    <location>
        <begin position="12"/>
        <end position="429"/>
    </location>
</feature>
<dbReference type="GO" id="GO:0016459">
    <property type="term" value="C:myosin complex"/>
    <property type="evidence" value="ECO:0007669"/>
    <property type="project" value="UniProtKB-KW"/>
</dbReference>
<dbReference type="GO" id="GO:0032982">
    <property type="term" value="C:myosin filament"/>
    <property type="evidence" value="ECO:0007669"/>
    <property type="project" value="UniProtKB-KW"/>
</dbReference>
<keyword evidence="5" id="KW-0787">Thick filament</keyword>
<dbReference type="Pfam" id="PF01576">
    <property type="entry name" value="Myosin_tail_1"/>
    <property type="match status" value="1"/>
</dbReference>
<dbReference type="GO" id="GO:0005923">
    <property type="term" value="C:bicellular tight junction"/>
    <property type="evidence" value="ECO:0007669"/>
    <property type="project" value="TreeGrafter"/>
</dbReference>
<keyword evidence="15" id="KW-1185">Reference proteome</keyword>
<feature type="coiled-coil region" evidence="12">
    <location>
        <begin position="462"/>
        <end position="665"/>
    </location>
</feature>
<evidence type="ECO:0000313" key="14">
    <source>
        <dbReference type="EMBL" id="ROT81918.1"/>
    </source>
</evidence>
<evidence type="ECO:0000256" key="7">
    <source>
        <dbReference type="ARBA" id="ARBA00023054"/>
    </source>
</evidence>
<dbReference type="PANTHER" id="PTHR46349:SF6">
    <property type="entry name" value="MYOSIN-6-LIKE"/>
    <property type="match status" value="1"/>
</dbReference>
<feature type="domain" description="Myosin tail" evidence="13">
    <location>
        <begin position="4"/>
        <end position="683"/>
    </location>
</feature>
<evidence type="ECO:0000256" key="11">
    <source>
        <dbReference type="ARBA" id="ARBA00049580"/>
    </source>
</evidence>
<keyword evidence="6" id="KW-0963">Cytoplasm</keyword>
<organism evidence="14 15">
    <name type="scientific">Penaeus vannamei</name>
    <name type="common">Whiteleg shrimp</name>
    <name type="synonym">Litopenaeus vannamei</name>
    <dbReference type="NCBI Taxonomy" id="6689"/>
    <lineage>
        <taxon>Eukaryota</taxon>
        <taxon>Metazoa</taxon>
        <taxon>Ecdysozoa</taxon>
        <taxon>Arthropoda</taxon>
        <taxon>Crustacea</taxon>
        <taxon>Multicrustacea</taxon>
        <taxon>Malacostraca</taxon>
        <taxon>Eumalacostraca</taxon>
        <taxon>Eucarida</taxon>
        <taxon>Decapoda</taxon>
        <taxon>Dendrobranchiata</taxon>
        <taxon>Penaeoidea</taxon>
        <taxon>Penaeidae</taxon>
        <taxon>Penaeus</taxon>
    </lineage>
</organism>
<evidence type="ECO:0000256" key="5">
    <source>
        <dbReference type="ARBA" id="ARBA00022433"/>
    </source>
</evidence>
<evidence type="ECO:0000256" key="3">
    <source>
        <dbReference type="ARBA" id="ARBA00008447"/>
    </source>
</evidence>
<dbReference type="InterPro" id="IPR014751">
    <property type="entry name" value="XRCC4-like_C"/>
</dbReference>
<comment type="function">
    <text evidence="11">Paramyosin is a major structural component of many thick filaments isolated from invertebrate muscles.</text>
</comment>
<proteinExistence type="inferred from homology"/>
<evidence type="ECO:0000256" key="1">
    <source>
        <dbReference type="ARBA" id="ARBA00004657"/>
    </source>
</evidence>
<gene>
    <name evidence="14" type="ORF">C7M84_024905</name>
</gene>
<dbReference type="AlphaFoldDB" id="A0A3R7PT74"/>
<evidence type="ECO:0000256" key="12">
    <source>
        <dbReference type="SAM" id="Coils"/>
    </source>
</evidence>
<name>A0A3R7PT74_PENVA</name>
<reference evidence="14 15" key="2">
    <citation type="submission" date="2019-01" db="EMBL/GenBank/DDBJ databases">
        <title>The decoding of complex shrimp genome reveals the adaptation for benthos swimmer, frequently molting mechanism and breeding impact on genome.</title>
        <authorList>
            <person name="Sun Y."/>
            <person name="Gao Y."/>
            <person name="Yu Y."/>
        </authorList>
    </citation>
    <scope>NUCLEOTIDE SEQUENCE [LARGE SCALE GENOMIC DNA]</scope>
    <source>
        <tissue evidence="14">Muscle</tissue>
    </source>
</reference>
<dbReference type="EMBL" id="QCYY01000904">
    <property type="protein sequence ID" value="ROT81918.1"/>
    <property type="molecule type" value="Genomic_DNA"/>
</dbReference>
<dbReference type="FunFam" id="1.20.5.370:FF:000008">
    <property type="entry name" value="Myosin heavy chain"/>
    <property type="match status" value="1"/>
</dbReference>
<sequence length="687" mass="79462">MRREAEDARAAVDGLLREKVAAEKYLKQAEQRCQDTQAKLDEANRTAADLDVAKKKLASENSVLLLQLEEAESQISQLSKLKMSLTNQLDYNRKLADDESRERVTLLGKFRNLEHDINGLREQLQEEEDAKANIMHQLAKANAESQEWRCKYESEGIARAEELEATCQKLTTRLSEAESQLEHLTTKNLTLEENKQRLATELNDIQNVSELTEAEASAAQKKQKNFDKIISEWKMKVDDLYAELETTQKECRQYSAEHFLVKAAYEDTLRQLDTMRRENKNLSDEIKDLMDQISEGGRSFHEVQRNVKHLEIEKEELQAALKEAEAALEQEENKVLRGQLELSQISQEIDRRVQEKEEEFDITRKCHQGALKSLQASLEAEAKNKAEALRMKKKLESDINELEISLDHSNKAKNDLQKYIKKLQGEMKEMHACAEEKRCQTSEYRENLCISERRASVLTGELEEARSLLEQAELGRRQAESELAETHAQLHELTQSNSSLAATKRKLESEMEIMLADFNEMLNEIKNSEEKAKKAMVDAARLADELRAEQDHAQTQEIVRKDLEVSVRDLQSRLEDTEKNSAKTSRKVASKLESRIHELEGQLDDYARRYSDAQKNLRKCERRIKELTFQSDEDKKNHERMQDLVDKLQQKIKTYKRQIEEAEEIAALNLAKFRKAQLELEETRACV</sequence>
<evidence type="ECO:0000256" key="8">
    <source>
        <dbReference type="ARBA" id="ARBA00023123"/>
    </source>
</evidence>
<comment type="similarity">
    <text evidence="2">Belongs to the TRAFAC class myosin-kinesin ATPase superfamily. Myosin family.</text>
</comment>
<dbReference type="Gene3D" id="1.20.5.340">
    <property type="match status" value="2"/>
</dbReference>
<evidence type="ECO:0000256" key="10">
    <source>
        <dbReference type="ARBA" id="ARBA00023179"/>
    </source>
</evidence>
<comment type="caution">
    <text evidence="14">The sequence shown here is derived from an EMBL/GenBank/DDBJ whole genome shotgun (WGS) entry which is preliminary data.</text>
</comment>
<reference evidence="14 15" key="1">
    <citation type="submission" date="2018-04" db="EMBL/GenBank/DDBJ databases">
        <authorList>
            <person name="Zhang X."/>
            <person name="Yuan J."/>
            <person name="Li F."/>
            <person name="Xiang J."/>
        </authorList>
    </citation>
    <scope>NUCLEOTIDE SEQUENCE [LARGE SCALE GENOMIC DNA]</scope>
    <source>
        <tissue evidence="14">Muscle</tissue>
    </source>
</reference>
<evidence type="ECO:0000256" key="9">
    <source>
        <dbReference type="ARBA" id="ARBA00023175"/>
    </source>
</evidence>
<dbReference type="Gene3D" id="1.20.5.370">
    <property type="match status" value="3"/>
</dbReference>
<accession>A0A3R7PT74</accession>
<dbReference type="GO" id="GO:0030016">
    <property type="term" value="C:myofibril"/>
    <property type="evidence" value="ECO:0007669"/>
    <property type="project" value="UniProtKB-SubCell"/>
</dbReference>
<evidence type="ECO:0000313" key="15">
    <source>
        <dbReference type="Proteomes" id="UP000283509"/>
    </source>
</evidence>
<dbReference type="Proteomes" id="UP000283509">
    <property type="component" value="Unassembled WGS sequence"/>
</dbReference>
<dbReference type="FunFam" id="1.20.5.370:FF:000009">
    <property type="entry name" value="Myosin heavy chain, isoform G"/>
    <property type="match status" value="1"/>
</dbReference>
<keyword evidence="10" id="KW-0514">Muscle protein</keyword>
<evidence type="ECO:0000256" key="2">
    <source>
        <dbReference type="ARBA" id="ARBA00008314"/>
    </source>
</evidence>
<evidence type="ECO:0000256" key="6">
    <source>
        <dbReference type="ARBA" id="ARBA00022490"/>
    </source>
</evidence>
<dbReference type="OrthoDB" id="6108017at2759"/>